<keyword evidence="3" id="KW-1185">Reference proteome</keyword>
<dbReference type="PANTHER" id="PTHR12461">
    <property type="entry name" value="HYPOXIA-INDUCIBLE FACTOR 1 ALPHA INHIBITOR-RELATED"/>
    <property type="match status" value="1"/>
</dbReference>
<evidence type="ECO:0000259" key="1">
    <source>
        <dbReference type="PROSITE" id="PS51184"/>
    </source>
</evidence>
<dbReference type="EC" id="1.14.11.16" evidence="2"/>
<evidence type="ECO:0000313" key="3">
    <source>
        <dbReference type="Proteomes" id="UP000030302"/>
    </source>
</evidence>
<dbReference type="InterPro" id="IPR041667">
    <property type="entry name" value="Cupin_8"/>
</dbReference>
<dbReference type="GO" id="GO:0062101">
    <property type="term" value="F:peptidyl-aspartic acid 3-dioxygenase activity"/>
    <property type="evidence" value="ECO:0007669"/>
    <property type="project" value="UniProtKB-EC"/>
</dbReference>
<dbReference type="PANTHER" id="PTHR12461:SF105">
    <property type="entry name" value="HYPOXIA-INDUCIBLE FACTOR 1-ALPHA INHIBITOR"/>
    <property type="match status" value="1"/>
</dbReference>
<dbReference type="PROSITE" id="PS51184">
    <property type="entry name" value="JMJC"/>
    <property type="match status" value="1"/>
</dbReference>
<dbReference type="KEGG" id="care:LT85_2997"/>
<proteinExistence type="predicted"/>
<dbReference type="AlphaFoldDB" id="A0A0A1FED4"/>
<evidence type="ECO:0000313" key="2">
    <source>
        <dbReference type="EMBL" id="AIY42155.1"/>
    </source>
</evidence>
<reference evidence="3" key="1">
    <citation type="journal article" date="2014" name="Soil Biol. Biochem.">
        <title>Structure and function of bacterial communities in ageing soils: Insights from the Mendocino ecological staircase.</title>
        <authorList>
            <person name="Uroz S."/>
            <person name="Tech J.J."/>
            <person name="Sawaya N.A."/>
            <person name="Frey-Klett P."/>
            <person name="Leveau J.H.J."/>
        </authorList>
    </citation>
    <scope>NUCLEOTIDE SEQUENCE [LARGE SCALE GENOMIC DNA]</scope>
    <source>
        <strain evidence="3">Cal35</strain>
    </source>
</reference>
<protein>
    <submittedName>
        <fullName evidence="2">Hypoxia-inducible factor 1 alpha inhibitor</fullName>
        <ecNumber evidence="2">1.14.11.16</ecNumber>
    </submittedName>
</protein>
<dbReference type="Pfam" id="PF13621">
    <property type="entry name" value="Cupin_8"/>
    <property type="match status" value="1"/>
</dbReference>
<name>A0A0A1FED4_9BURK</name>
<organism evidence="2 3">
    <name type="scientific">Collimonas arenae</name>
    <dbReference type="NCBI Taxonomy" id="279058"/>
    <lineage>
        <taxon>Bacteria</taxon>
        <taxon>Pseudomonadati</taxon>
        <taxon>Pseudomonadota</taxon>
        <taxon>Betaproteobacteria</taxon>
        <taxon>Burkholderiales</taxon>
        <taxon>Oxalobacteraceae</taxon>
        <taxon>Collimonas</taxon>
    </lineage>
</organism>
<dbReference type="STRING" id="279058.LT85_2997"/>
<sequence>MAQLKRSASIINDDWRRWIGENLALDANPQDLFNVLVSQGVAAQEAQSEVQAALANPYLLGARQAGQRLKSRLKKHDWVLDIYRTLNRQTAGSSVVERRHRLSRDEFYRQYYLLNKPVIITGMLDDWPALTKWNFDFFRAHFGEREVEVQTGRSQDANYEINSTQHKSKMPLGDYLDMIQHAPESNDFYMTANNSSANRQALAELWQDIGRLPEYLNPESADDGFLWLGPKGTRTPFHHDLTNNFMAQVIGRKRIKLIPACELAYVYNHHHCYTAVDGSAIDYERFPLMRNVQLLECELDAGELLFLPVGCWHYVEGMEAGVTVSLINFQPDNNFSAFYSTYDEL</sequence>
<dbReference type="HOGENOM" id="CLU_016785_3_4_4"/>
<dbReference type="Proteomes" id="UP000030302">
    <property type="component" value="Chromosome"/>
</dbReference>
<gene>
    <name evidence="2" type="ORF">LT85_2997</name>
</gene>
<dbReference type="SUPFAM" id="SSF51197">
    <property type="entry name" value="Clavaminate synthase-like"/>
    <property type="match status" value="1"/>
</dbReference>
<dbReference type="EMBL" id="CP009962">
    <property type="protein sequence ID" value="AIY42155.1"/>
    <property type="molecule type" value="Genomic_DNA"/>
</dbReference>
<dbReference type="RefSeq" id="WP_172656985.1">
    <property type="nucleotide sequence ID" value="NZ_CP009962.1"/>
</dbReference>
<feature type="domain" description="JmjC" evidence="1">
    <location>
        <begin position="194"/>
        <end position="345"/>
    </location>
</feature>
<dbReference type="InterPro" id="IPR003347">
    <property type="entry name" value="JmjC_dom"/>
</dbReference>
<dbReference type="SMART" id="SM00558">
    <property type="entry name" value="JmjC"/>
    <property type="match status" value="1"/>
</dbReference>
<dbReference type="Gene3D" id="2.60.120.650">
    <property type="entry name" value="Cupin"/>
    <property type="match status" value="1"/>
</dbReference>
<keyword evidence="2" id="KW-0560">Oxidoreductase</keyword>
<accession>A0A0A1FED4</accession>